<evidence type="ECO:0008006" key="3">
    <source>
        <dbReference type="Google" id="ProtNLM"/>
    </source>
</evidence>
<reference evidence="1 2" key="1">
    <citation type="submission" date="2023-06" db="EMBL/GenBank/DDBJ databases">
        <title>Azospirillum isscasensis sp.nov, a bacterium isolated from rhizosphere soil of rice.</title>
        <authorList>
            <person name="Wang H."/>
        </authorList>
    </citation>
    <scope>NUCLEOTIDE SEQUENCE [LARGE SCALE GENOMIC DNA]</scope>
    <source>
        <strain evidence="1 2">C340-1</strain>
    </source>
</reference>
<name>A0ABU0WFE2_9PROT</name>
<evidence type="ECO:0000313" key="1">
    <source>
        <dbReference type="EMBL" id="MDQ2102880.1"/>
    </source>
</evidence>
<sequence length="478" mass="51608">MRGESVPEGELAGAAAVHRLLHTPPDRLEGLAAQVGVGGVLALVYAFGGMASGDRRSRNAVSFARLHPERAHLLFDAGWRACADWPSSFHGLLERLRTRASERKGRYGIAKEFGRLHDWLSDIGDQTYGRVALKAFADHVAARPELATRALVALRRRAEAPPEHTGMTLMRAARLPNVAFETLRRLVDRHGLALAGGGGKGAPVLLRASVVRTLKAEMARLVDQDAAWHLFGMGKRTFVELRDTDLLPLPVPGADVLPPPAWALAADLFGRPVWAVADLETFVRRFDAAVVRRRGGGRLIGLPTVARMLSGLGLGMEQVLRVVLDGRLRPAALTAGKRGLARLAFRREDAVALQKAMAAEKRGTLSVNGAARTLGVKQEVAYQWVRRGLLPTVLVPGKRAETGRRVTTEAIDAFRERYVTASELRSAGALGRSRKLALDIIAMGVAPVCGPSVDGARQYLFPRAEVRDALSGASGRPE</sequence>
<organism evidence="1 2">
    <name type="scientific">Azospirillum isscasi</name>
    <dbReference type="NCBI Taxonomy" id="3053926"/>
    <lineage>
        <taxon>Bacteria</taxon>
        <taxon>Pseudomonadati</taxon>
        <taxon>Pseudomonadota</taxon>
        <taxon>Alphaproteobacteria</taxon>
        <taxon>Rhodospirillales</taxon>
        <taxon>Azospirillaceae</taxon>
        <taxon>Azospirillum</taxon>
    </lineage>
</organism>
<dbReference type="EMBL" id="JAUJFI010000032">
    <property type="protein sequence ID" value="MDQ2102880.1"/>
    <property type="molecule type" value="Genomic_DNA"/>
</dbReference>
<evidence type="ECO:0000313" key="2">
    <source>
        <dbReference type="Proteomes" id="UP001227317"/>
    </source>
</evidence>
<gene>
    <name evidence="1" type="ORF">QSG27_09270</name>
</gene>
<accession>A0ABU0WFE2</accession>
<protein>
    <recommendedName>
        <fullName evidence="3">Helix-turn-helix domain-containing protein</fullName>
    </recommendedName>
</protein>
<keyword evidence="2" id="KW-1185">Reference proteome</keyword>
<proteinExistence type="predicted"/>
<dbReference type="Proteomes" id="UP001227317">
    <property type="component" value="Unassembled WGS sequence"/>
</dbReference>
<comment type="caution">
    <text evidence="1">The sequence shown here is derived from an EMBL/GenBank/DDBJ whole genome shotgun (WGS) entry which is preliminary data.</text>
</comment>
<dbReference type="RefSeq" id="WP_306705380.1">
    <property type="nucleotide sequence ID" value="NZ_JAUJFI010000032.1"/>
</dbReference>